<dbReference type="EMBL" id="JAHXDN010000001">
    <property type="protein sequence ID" value="MBW4706673.1"/>
    <property type="molecule type" value="Genomic_DNA"/>
</dbReference>
<sequence length="250" mass="25647">MSSLTGHRALVTGGGTGVGAAVAKTLAAEGVQVWITGRRADPLEALANTSKNIHAVTGDVTNADDCARMIATAGTPRIIVANAGASTSKPFQKTTADDLNTMLSVNLTGVFNIYQAALAQMSEVNDGRLIAIASTAGLKGYPYVSAYVAAKHAVVGLTRSLALELARTSITVNAVCPGFTETPMLRASVQNIMTKTGRSLQEAEKALSSGNPQQRFVQPEEVADAVLWLSGAGASAVTGQSISISGGEVM</sequence>
<gene>
    <name evidence="2" type="ORF">KX928_02625</name>
</gene>
<accession>A0A9X1FTL4</accession>
<evidence type="ECO:0000313" key="3">
    <source>
        <dbReference type="Proteomes" id="UP001138661"/>
    </source>
</evidence>
<dbReference type="FunFam" id="3.40.50.720:FF:000084">
    <property type="entry name" value="Short-chain dehydrogenase reductase"/>
    <property type="match status" value="1"/>
</dbReference>
<protein>
    <submittedName>
        <fullName evidence="2">SDR family oxidoreductase</fullName>
    </submittedName>
</protein>
<dbReference type="AlphaFoldDB" id="A0A9X1FTL4"/>
<reference evidence="2" key="1">
    <citation type="submission" date="2021-07" db="EMBL/GenBank/DDBJ databases">
        <title>Roseobacter insulae sp. nov., isolated from a tidal flat.</title>
        <authorList>
            <person name="Park S."/>
            <person name="Yoon J.-H."/>
        </authorList>
    </citation>
    <scope>NUCLEOTIDE SEQUENCE</scope>
    <source>
        <strain evidence="2">YSTF-M11</strain>
    </source>
</reference>
<evidence type="ECO:0000313" key="2">
    <source>
        <dbReference type="EMBL" id="MBW4706673.1"/>
    </source>
</evidence>
<dbReference type="Proteomes" id="UP001138661">
    <property type="component" value="Unassembled WGS sequence"/>
</dbReference>
<dbReference type="Pfam" id="PF00106">
    <property type="entry name" value="adh_short"/>
    <property type="match status" value="1"/>
</dbReference>
<dbReference type="CDD" id="cd05233">
    <property type="entry name" value="SDR_c"/>
    <property type="match status" value="1"/>
</dbReference>
<keyword evidence="3" id="KW-1185">Reference proteome</keyword>
<evidence type="ECO:0000256" key="1">
    <source>
        <dbReference type="ARBA" id="ARBA00006484"/>
    </source>
</evidence>
<comment type="similarity">
    <text evidence="1">Belongs to the short-chain dehydrogenases/reductases (SDR) family.</text>
</comment>
<proteinExistence type="inferred from homology"/>
<dbReference type="RefSeq" id="WP_219498532.1">
    <property type="nucleotide sequence ID" value="NZ_JAHXDN010000001.1"/>
</dbReference>
<dbReference type="GO" id="GO:0032787">
    <property type="term" value="P:monocarboxylic acid metabolic process"/>
    <property type="evidence" value="ECO:0007669"/>
    <property type="project" value="UniProtKB-ARBA"/>
</dbReference>
<comment type="caution">
    <text evidence="2">The sequence shown here is derived from an EMBL/GenBank/DDBJ whole genome shotgun (WGS) entry which is preliminary data.</text>
</comment>
<dbReference type="PROSITE" id="PS00061">
    <property type="entry name" value="ADH_SHORT"/>
    <property type="match status" value="1"/>
</dbReference>
<dbReference type="InterPro" id="IPR050259">
    <property type="entry name" value="SDR"/>
</dbReference>
<dbReference type="PANTHER" id="PTHR42879:SF2">
    <property type="entry name" value="3-OXOACYL-[ACYL-CARRIER-PROTEIN] REDUCTASE FABG"/>
    <property type="match status" value="1"/>
</dbReference>
<name>A0A9X1FTL4_9RHOB</name>
<dbReference type="PANTHER" id="PTHR42879">
    <property type="entry name" value="3-OXOACYL-(ACYL-CARRIER-PROTEIN) REDUCTASE"/>
    <property type="match status" value="1"/>
</dbReference>
<organism evidence="2 3">
    <name type="scientific">Roseobacter insulae</name>
    <dbReference type="NCBI Taxonomy" id="2859783"/>
    <lineage>
        <taxon>Bacteria</taxon>
        <taxon>Pseudomonadati</taxon>
        <taxon>Pseudomonadota</taxon>
        <taxon>Alphaproteobacteria</taxon>
        <taxon>Rhodobacterales</taxon>
        <taxon>Roseobacteraceae</taxon>
        <taxon>Roseobacter</taxon>
    </lineage>
</organism>
<dbReference type="InterPro" id="IPR002347">
    <property type="entry name" value="SDR_fam"/>
</dbReference>
<dbReference type="InterPro" id="IPR020904">
    <property type="entry name" value="Sc_DH/Rdtase_CS"/>
</dbReference>